<feature type="transmembrane region" description="Helical" evidence="1">
    <location>
        <begin position="285"/>
        <end position="309"/>
    </location>
</feature>
<reference evidence="5" key="1">
    <citation type="journal article" date="2019" name="PLoS Negl. Trop. Dis.">
        <title>Revisiting the worldwide diversity of Leptospira species in the environment.</title>
        <authorList>
            <person name="Vincent A.T."/>
            <person name="Schiettekatte O."/>
            <person name="Bourhy P."/>
            <person name="Veyrier F.J."/>
            <person name="Picardeau M."/>
        </authorList>
    </citation>
    <scope>NUCLEOTIDE SEQUENCE [LARGE SCALE GENOMIC DNA]</scope>
    <source>
        <strain evidence="5">201601955</strain>
    </source>
</reference>
<comment type="caution">
    <text evidence="4">The sequence shown here is derived from an EMBL/GenBank/DDBJ whole genome shotgun (WGS) entry which is preliminary data.</text>
</comment>
<dbReference type="Pfam" id="PF19040">
    <property type="entry name" value="SGNH"/>
    <property type="match status" value="1"/>
</dbReference>
<feature type="transmembrane region" description="Helical" evidence="1">
    <location>
        <begin position="140"/>
        <end position="163"/>
    </location>
</feature>
<dbReference type="RefSeq" id="WP_135656745.1">
    <property type="nucleotide sequence ID" value="NZ_RQHF01000008.1"/>
</dbReference>
<proteinExistence type="predicted"/>
<keyword evidence="5" id="KW-1185">Reference proteome</keyword>
<dbReference type="InterPro" id="IPR050879">
    <property type="entry name" value="Acyltransferase_3"/>
</dbReference>
<keyword evidence="1" id="KW-0812">Transmembrane</keyword>
<feature type="transmembrane region" description="Helical" evidence="1">
    <location>
        <begin position="350"/>
        <end position="370"/>
    </location>
</feature>
<dbReference type="SUPFAM" id="SSF52266">
    <property type="entry name" value="SGNH hydrolase"/>
    <property type="match status" value="1"/>
</dbReference>
<dbReference type="Proteomes" id="UP000298112">
    <property type="component" value="Unassembled WGS sequence"/>
</dbReference>
<keyword evidence="1" id="KW-1133">Transmembrane helix</keyword>
<feature type="domain" description="Acyltransferase 3" evidence="2">
    <location>
        <begin position="14"/>
        <end position="336"/>
    </location>
</feature>
<evidence type="ECO:0000259" key="3">
    <source>
        <dbReference type="Pfam" id="PF19040"/>
    </source>
</evidence>
<protein>
    <submittedName>
        <fullName evidence="4">Acyltransferase</fullName>
    </submittedName>
</protein>
<dbReference type="Pfam" id="PF01757">
    <property type="entry name" value="Acyl_transf_3"/>
    <property type="match status" value="1"/>
</dbReference>
<evidence type="ECO:0000313" key="5">
    <source>
        <dbReference type="Proteomes" id="UP000298112"/>
    </source>
</evidence>
<feature type="transmembrane region" description="Helical" evidence="1">
    <location>
        <begin position="16"/>
        <end position="32"/>
    </location>
</feature>
<keyword evidence="4" id="KW-0012">Acyltransferase</keyword>
<evidence type="ECO:0000256" key="1">
    <source>
        <dbReference type="SAM" id="Phobius"/>
    </source>
</evidence>
<dbReference type="EMBL" id="RQHF01000008">
    <property type="protein sequence ID" value="TGM60660.1"/>
    <property type="molecule type" value="Genomic_DNA"/>
</dbReference>
<keyword evidence="1" id="KW-0472">Membrane</keyword>
<name>A0ABY2NSQ3_9LEPT</name>
<feature type="transmembrane region" description="Helical" evidence="1">
    <location>
        <begin position="253"/>
        <end position="273"/>
    </location>
</feature>
<gene>
    <name evidence="4" type="ORF">EHQ95_01940</name>
</gene>
<feature type="transmembrane region" description="Helical" evidence="1">
    <location>
        <begin position="80"/>
        <end position="99"/>
    </location>
</feature>
<keyword evidence="4" id="KW-0808">Transferase</keyword>
<organism evidence="4 5">
    <name type="scientific">Leptospira vanthielii</name>
    <dbReference type="NCBI Taxonomy" id="293085"/>
    <lineage>
        <taxon>Bacteria</taxon>
        <taxon>Pseudomonadati</taxon>
        <taxon>Spirochaetota</taxon>
        <taxon>Spirochaetia</taxon>
        <taxon>Leptospirales</taxon>
        <taxon>Leptospiraceae</taxon>
        <taxon>Leptospira</taxon>
    </lineage>
</organism>
<feature type="transmembrane region" description="Helical" evidence="1">
    <location>
        <begin position="170"/>
        <end position="188"/>
    </location>
</feature>
<dbReference type="GO" id="GO:0016746">
    <property type="term" value="F:acyltransferase activity"/>
    <property type="evidence" value="ECO:0007669"/>
    <property type="project" value="UniProtKB-KW"/>
</dbReference>
<dbReference type="InterPro" id="IPR043968">
    <property type="entry name" value="SGNH"/>
</dbReference>
<feature type="domain" description="SGNH" evidence="3">
    <location>
        <begin position="413"/>
        <end position="635"/>
    </location>
</feature>
<feature type="transmembrane region" description="Helical" evidence="1">
    <location>
        <begin position="228"/>
        <end position="247"/>
    </location>
</feature>
<evidence type="ECO:0000313" key="4">
    <source>
        <dbReference type="EMBL" id="TGM60660.1"/>
    </source>
</evidence>
<feature type="transmembrane region" description="Helical" evidence="1">
    <location>
        <begin position="38"/>
        <end position="59"/>
    </location>
</feature>
<dbReference type="PANTHER" id="PTHR23028">
    <property type="entry name" value="ACETYLTRANSFERASE"/>
    <property type="match status" value="1"/>
</dbReference>
<accession>A0ABY2NSQ3</accession>
<sequence length="651" mass="75238">MLEKLKEGKFYRRDIDGLRAIAIFLVLIYHLFPEIIRGGYIGVDIFFVISGFIITKTILFDLDRNTFSIKIFLFKRIRRLYPSLLFVLISTYVLGWILLMPREFAGLSKHIVSSLGFVQNFVLWNEVGYFDDAPQLKPLLHLWSLSIEEQFYLIWPWLLYLIYRLKKTKFYYLSVFLFFSFLFNVVSVRSHQDFAFYWPFTRFWELLCGCLLALIHSEKKNTVVLTRFATPVSFFGLFLILIASVSFSRETQFPGFAALLPVVGAAFIIFFDESLINQRVLSTRVLVWIGLISYPLYLWHWILISFEYFAFGAMSSGMNKIGIFFLSVILAWLTYRYIEQPIRRLSKLSIVSPTLLSISIGLGILSFITYQKNGFPDRKKSELPSELHALLDPGFGGYIAKNWREHSCFLAKDETFENFKKYCFEDSGKLKVVIWGDSHAAALYTGFRNHQGKKAFDLSQYTASACAPLLLWEGAANKNCNSVNDQIFKNLSKIKPDIIILHASWDWDEYDLRFLEITIENLRKIDKTRIIVVGQSPNWKEKVPANIISYFKTFGKLPNPNTDFGLNQLEQTLKLEKKIKKTAVKHNAEFISMIEVLCPQNECLLYVGDSVQNVTSLDQGHLSDSGASYVVQAIEKKLFPGKSNFDNQQNE</sequence>
<evidence type="ECO:0000259" key="2">
    <source>
        <dbReference type="Pfam" id="PF01757"/>
    </source>
</evidence>
<feature type="transmembrane region" description="Helical" evidence="1">
    <location>
        <begin position="321"/>
        <end position="338"/>
    </location>
</feature>
<dbReference type="PANTHER" id="PTHR23028:SF53">
    <property type="entry name" value="ACYL_TRANSF_3 DOMAIN-CONTAINING PROTEIN"/>
    <property type="match status" value="1"/>
</dbReference>
<dbReference type="InterPro" id="IPR002656">
    <property type="entry name" value="Acyl_transf_3_dom"/>
</dbReference>
<feature type="transmembrane region" description="Helical" evidence="1">
    <location>
        <begin position="194"/>
        <end position="216"/>
    </location>
</feature>